<dbReference type="SUPFAM" id="SSF102114">
    <property type="entry name" value="Radical SAM enzymes"/>
    <property type="match status" value="1"/>
</dbReference>
<dbReference type="InterPro" id="IPR013785">
    <property type="entry name" value="Aldolase_TIM"/>
</dbReference>
<feature type="non-terminal residue" evidence="1">
    <location>
        <position position="331"/>
    </location>
</feature>
<proteinExistence type="predicted"/>
<dbReference type="AlphaFoldDB" id="A0A0F9E194"/>
<reference evidence="1" key="1">
    <citation type="journal article" date="2015" name="Nature">
        <title>Complex archaea that bridge the gap between prokaryotes and eukaryotes.</title>
        <authorList>
            <person name="Spang A."/>
            <person name="Saw J.H."/>
            <person name="Jorgensen S.L."/>
            <person name="Zaremba-Niedzwiedzka K."/>
            <person name="Martijn J."/>
            <person name="Lind A.E."/>
            <person name="van Eijk R."/>
            <person name="Schleper C."/>
            <person name="Guy L."/>
            <person name="Ettema T.J."/>
        </authorList>
    </citation>
    <scope>NUCLEOTIDE SEQUENCE</scope>
</reference>
<dbReference type="Gene3D" id="3.20.20.70">
    <property type="entry name" value="Aldolase class I"/>
    <property type="match status" value="1"/>
</dbReference>
<dbReference type="EMBL" id="LAZR01026759">
    <property type="protein sequence ID" value="KKL67759.1"/>
    <property type="molecule type" value="Genomic_DNA"/>
</dbReference>
<comment type="caution">
    <text evidence="1">The sequence shown here is derived from an EMBL/GenBank/DDBJ whole genome shotgun (WGS) entry which is preliminary data.</text>
</comment>
<evidence type="ECO:0008006" key="2">
    <source>
        <dbReference type="Google" id="ProtNLM"/>
    </source>
</evidence>
<sequence length="331" mass="39208">MKLTNDGYLRINFRNSSRNDFRLQCNFKCSYCFQNCQKIKQIPFTNNHYKQTQLIWNELSKIDDQIYVRVNFNGETLIDKWAKKSAFYINQIPNVKTFEIITNNSIHPKKYVNNLDLTKTSFNCTFHPEFMSINKFIDHILFLREAGCKILANMVCFPQIIKSIPKIFKVFKKHKIDLKLQGFITIGFKYIGKHYPNDYTPNERRILKQFFYSQEEYEYMVNLKMTRGLDCYAGVDMINLFLNGIIKRCFTGEIGNFYQNNMYIKKHPLKKVFDKIISSFDNVALNKLSKKASIFSKKEQNIFELISGNIKLNTEPFPCHENNCLCYAHFI</sequence>
<organism evidence="1">
    <name type="scientific">marine sediment metagenome</name>
    <dbReference type="NCBI Taxonomy" id="412755"/>
    <lineage>
        <taxon>unclassified sequences</taxon>
        <taxon>metagenomes</taxon>
        <taxon>ecological metagenomes</taxon>
    </lineage>
</organism>
<evidence type="ECO:0000313" key="1">
    <source>
        <dbReference type="EMBL" id="KKL67759.1"/>
    </source>
</evidence>
<name>A0A0F9E194_9ZZZZ</name>
<gene>
    <name evidence="1" type="ORF">LCGC14_2131780</name>
</gene>
<protein>
    <recommendedName>
        <fullName evidence="2">Radical SAM core domain-containing protein</fullName>
    </recommendedName>
</protein>
<dbReference type="InterPro" id="IPR058240">
    <property type="entry name" value="rSAM_sf"/>
</dbReference>
<accession>A0A0F9E194</accession>